<dbReference type="Proteomes" id="UP001631969">
    <property type="component" value="Unassembled WGS sequence"/>
</dbReference>
<gene>
    <name evidence="1" type="ORF">ACI1P1_08000</name>
</gene>
<proteinExistence type="predicted"/>
<sequence>MLNRNAEALFWIGRYMERAENHARLVDVHYHIQHEGDFAHEEHKWSRLVDAFGARGDYLQQFEQFTERDVISFITLDRGYGNSLFSCVSLARSNLRTIREKVPSELWEAANSFYLWLGEVQVADILDEGPNNFFRRVKEKVAVFQGVEHSVMQREQEWHFIECGRFLERAENTVRILQSVLGAIRADQAAPYPYLMAVLKSVSGYQAFRRVYADGLSGPHIMEFLLTKESFPRSVYFSFLQLEEHLEEISLYEGEQPYSQHEKARRKAGRLKAELGCLDRDDLGLPETALLLEQLTEGCRSLGRTMADTFFRMEAAAQ</sequence>
<keyword evidence="2" id="KW-1185">Reference proteome</keyword>
<dbReference type="EMBL" id="JBJURJ010000004">
    <property type="protein sequence ID" value="MFM9328224.1"/>
    <property type="molecule type" value="Genomic_DNA"/>
</dbReference>
<name>A0ACC7NW26_9BACL</name>
<reference evidence="1" key="1">
    <citation type="submission" date="2024-12" db="EMBL/GenBank/DDBJ databases">
        <authorList>
            <person name="Wu N."/>
        </authorList>
    </citation>
    <scope>NUCLEOTIDE SEQUENCE</scope>
    <source>
        <strain evidence="1">P15</strain>
    </source>
</reference>
<protein>
    <submittedName>
        <fullName evidence="1">Alpha-E domain-containing protein</fullName>
    </submittedName>
</protein>
<organism evidence="1 2">
    <name type="scientific">Paenibacillus mesotrionivorans</name>
    <dbReference type="NCBI Taxonomy" id="3160968"/>
    <lineage>
        <taxon>Bacteria</taxon>
        <taxon>Bacillati</taxon>
        <taxon>Bacillota</taxon>
        <taxon>Bacilli</taxon>
        <taxon>Bacillales</taxon>
        <taxon>Paenibacillaceae</taxon>
        <taxon>Paenibacillus</taxon>
    </lineage>
</organism>
<evidence type="ECO:0000313" key="1">
    <source>
        <dbReference type="EMBL" id="MFM9328224.1"/>
    </source>
</evidence>
<evidence type="ECO:0000313" key="2">
    <source>
        <dbReference type="Proteomes" id="UP001631969"/>
    </source>
</evidence>
<accession>A0ACC7NW26</accession>
<comment type="caution">
    <text evidence="1">The sequence shown here is derived from an EMBL/GenBank/DDBJ whole genome shotgun (WGS) entry which is preliminary data.</text>
</comment>